<keyword evidence="7" id="KW-0539">Nucleus</keyword>
<dbReference type="SMART" id="SM01312">
    <property type="entry name" value="RTC4"/>
    <property type="match status" value="1"/>
</dbReference>
<keyword evidence="6" id="KW-0963">Cytoplasm</keyword>
<dbReference type="Proteomes" id="UP001174936">
    <property type="component" value="Unassembled WGS sequence"/>
</dbReference>
<dbReference type="PANTHER" id="PTHR41391:SF1">
    <property type="entry name" value="RESTRICTION OF TELOMERE CAPPING PROTEIN 4"/>
    <property type="match status" value="1"/>
</dbReference>
<evidence type="ECO:0000313" key="10">
    <source>
        <dbReference type="EMBL" id="KAK0657196.1"/>
    </source>
</evidence>
<dbReference type="GO" id="GO:0005634">
    <property type="term" value="C:nucleus"/>
    <property type="evidence" value="ECO:0007669"/>
    <property type="project" value="UniProtKB-SubCell"/>
</dbReference>
<feature type="compositionally biased region" description="Low complexity" evidence="8">
    <location>
        <begin position="153"/>
        <end position="162"/>
    </location>
</feature>
<feature type="domain" description="Restriction of telomere capping protein 4 C-terminal" evidence="9">
    <location>
        <begin position="415"/>
        <end position="531"/>
    </location>
</feature>
<protein>
    <recommendedName>
        <fullName evidence="5">Restriction of telomere capping protein 4</fullName>
    </recommendedName>
</protein>
<dbReference type="PANTHER" id="PTHR41391">
    <property type="entry name" value="RESTRICTION OF TELOMERE CAPPING PROTEIN 4"/>
    <property type="match status" value="1"/>
</dbReference>
<gene>
    <name evidence="10" type="ORF">B0T16DRAFT_401137</name>
</gene>
<comment type="function">
    <text evidence="1">May be involved in a process influencing telomere capping.</text>
</comment>
<name>A0AA39YRB0_9PEZI</name>
<evidence type="ECO:0000256" key="6">
    <source>
        <dbReference type="ARBA" id="ARBA00022490"/>
    </source>
</evidence>
<organism evidence="10 11">
    <name type="scientific">Cercophora newfieldiana</name>
    <dbReference type="NCBI Taxonomy" id="92897"/>
    <lineage>
        <taxon>Eukaryota</taxon>
        <taxon>Fungi</taxon>
        <taxon>Dikarya</taxon>
        <taxon>Ascomycota</taxon>
        <taxon>Pezizomycotina</taxon>
        <taxon>Sordariomycetes</taxon>
        <taxon>Sordariomycetidae</taxon>
        <taxon>Sordariales</taxon>
        <taxon>Lasiosphaeriaceae</taxon>
        <taxon>Cercophora</taxon>
    </lineage>
</organism>
<comment type="caution">
    <text evidence="10">The sequence shown here is derived from an EMBL/GenBank/DDBJ whole genome shotgun (WGS) entry which is preliminary data.</text>
</comment>
<comment type="similarity">
    <text evidence="4">Belongs to the RTC4 family.</text>
</comment>
<evidence type="ECO:0000256" key="3">
    <source>
        <dbReference type="ARBA" id="ARBA00004496"/>
    </source>
</evidence>
<dbReference type="InterPro" id="IPR028094">
    <property type="entry name" value="RTC4_C"/>
</dbReference>
<evidence type="ECO:0000256" key="4">
    <source>
        <dbReference type="ARBA" id="ARBA00009461"/>
    </source>
</evidence>
<dbReference type="GO" id="GO:0005737">
    <property type="term" value="C:cytoplasm"/>
    <property type="evidence" value="ECO:0007669"/>
    <property type="project" value="UniProtKB-SubCell"/>
</dbReference>
<evidence type="ECO:0000256" key="5">
    <source>
        <dbReference type="ARBA" id="ARBA00015162"/>
    </source>
</evidence>
<feature type="compositionally biased region" description="Polar residues" evidence="8">
    <location>
        <begin position="326"/>
        <end position="341"/>
    </location>
</feature>
<evidence type="ECO:0000259" key="9">
    <source>
        <dbReference type="SMART" id="SM01312"/>
    </source>
</evidence>
<dbReference type="EMBL" id="JAULSV010000001">
    <property type="protein sequence ID" value="KAK0657196.1"/>
    <property type="molecule type" value="Genomic_DNA"/>
</dbReference>
<reference evidence="10" key="1">
    <citation type="submission" date="2023-06" db="EMBL/GenBank/DDBJ databases">
        <title>Genome-scale phylogeny and comparative genomics of the fungal order Sordariales.</title>
        <authorList>
            <consortium name="Lawrence Berkeley National Laboratory"/>
            <person name="Hensen N."/>
            <person name="Bonometti L."/>
            <person name="Westerberg I."/>
            <person name="Brannstrom I.O."/>
            <person name="Guillou S."/>
            <person name="Cros-Aarteil S."/>
            <person name="Calhoun S."/>
            <person name="Haridas S."/>
            <person name="Kuo A."/>
            <person name="Mondo S."/>
            <person name="Pangilinan J."/>
            <person name="Riley R."/>
            <person name="Labutti K."/>
            <person name="Andreopoulos B."/>
            <person name="Lipzen A."/>
            <person name="Chen C."/>
            <person name="Yanf M."/>
            <person name="Daum C."/>
            <person name="Ng V."/>
            <person name="Clum A."/>
            <person name="Steindorff A."/>
            <person name="Ohm R."/>
            <person name="Martin F."/>
            <person name="Silar P."/>
            <person name="Natvig D."/>
            <person name="Lalanne C."/>
            <person name="Gautier V."/>
            <person name="Ament-Velasquez S.L."/>
            <person name="Kruys A."/>
            <person name="Hutchinson M.I."/>
            <person name="Powell A.J."/>
            <person name="Barry K."/>
            <person name="Miller A.N."/>
            <person name="Grigoriev I.V."/>
            <person name="Debuchy R."/>
            <person name="Gladieux P."/>
            <person name="Thoren M.H."/>
            <person name="Johannesson H."/>
        </authorList>
    </citation>
    <scope>NUCLEOTIDE SEQUENCE</scope>
    <source>
        <strain evidence="10">SMH2532-1</strain>
    </source>
</reference>
<feature type="compositionally biased region" description="Basic and acidic residues" evidence="8">
    <location>
        <begin position="271"/>
        <end position="281"/>
    </location>
</feature>
<comment type="subcellular location">
    <subcellularLocation>
        <location evidence="3">Cytoplasm</location>
    </subcellularLocation>
    <subcellularLocation>
        <location evidence="2">Nucleus</location>
    </subcellularLocation>
</comment>
<evidence type="ECO:0000256" key="2">
    <source>
        <dbReference type="ARBA" id="ARBA00004123"/>
    </source>
</evidence>
<proteinExistence type="inferred from homology"/>
<feature type="region of interest" description="Disordered" evidence="8">
    <location>
        <begin position="29"/>
        <end position="295"/>
    </location>
</feature>
<feature type="compositionally biased region" description="Basic and acidic residues" evidence="8">
    <location>
        <begin position="176"/>
        <end position="197"/>
    </location>
</feature>
<evidence type="ECO:0000313" key="11">
    <source>
        <dbReference type="Proteomes" id="UP001174936"/>
    </source>
</evidence>
<feature type="compositionally biased region" description="Basic and acidic residues" evidence="8">
    <location>
        <begin position="100"/>
        <end position="134"/>
    </location>
</feature>
<evidence type="ECO:0000256" key="1">
    <source>
        <dbReference type="ARBA" id="ARBA00002738"/>
    </source>
</evidence>
<accession>A0AA39YRB0</accession>
<evidence type="ECO:0000256" key="8">
    <source>
        <dbReference type="SAM" id="MobiDB-lite"/>
    </source>
</evidence>
<dbReference type="AlphaFoldDB" id="A0AA39YRB0"/>
<keyword evidence="11" id="KW-1185">Reference proteome</keyword>
<dbReference type="InterPro" id="IPR039024">
    <property type="entry name" value="RTC4"/>
</dbReference>
<dbReference type="Pfam" id="PF14474">
    <property type="entry name" value="RTC4"/>
    <property type="match status" value="1"/>
</dbReference>
<feature type="region of interest" description="Disordered" evidence="8">
    <location>
        <begin position="313"/>
        <end position="341"/>
    </location>
</feature>
<sequence length="549" mass="60924">MSGTRPWGTGGRRAGLSKKESVASLLSTFRKETDVDAPPLDDSESDGLPSKGEIRPSSFLPPLSPTGTRRTNKDHRETPRRSPRTRSPKDVGRTSRRNNRTLEKPTKKESSDEADKGEGEKLGAHFDDNFERSIELNQPSSKARYKRQTTFRSSKSSKSSASLPTKFLKTTGGLKNGKEEESSPEKGCKSSDKKLKVPGELLAEDTPPRGKRRLRVPVKEPSSTSDSPHKDKRTLKLPPGELPPTADSSPKRKRKLQLPDKDVSSISDTPVKSKGERESKRGRTGTASPEERPALKIPGLVSSSFNVVEDDALSNDDGQLVPPFTRRSTSPLSEVTTPTSSRPICPMCDEVVDRRLLDEFKAGAGRMTLQQEQKFCILHKKTSAKAAWAEKGYPDIRWSSLEARINQQHGFLRAILEGGKSHYGDIFSEKVKTGQNKTLLKSEENLTPGYYGIRGLRAMSENLVREFSTLLRKRAVEDRLVSARGHTAYVQSVLVPELTVRLIMDDMDVDQEEARVIMTESRWVGELLSEELADIVLSEDDESDSELSS</sequence>
<evidence type="ECO:0000256" key="7">
    <source>
        <dbReference type="ARBA" id="ARBA00023242"/>
    </source>
</evidence>